<dbReference type="InterPro" id="IPR009056">
    <property type="entry name" value="Cyt_c-like_dom"/>
</dbReference>
<dbReference type="SUPFAM" id="SSF50952">
    <property type="entry name" value="Soluble quinoprotein glucose dehydrogenase"/>
    <property type="match status" value="1"/>
</dbReference>
<dbReference type="Pfam" id="PF23500">
    <property type="entry name" value="DUF7133"/>
    <property type="match status" value="1"/>
</dbReference>
<dbReference type="PROSITE" id="PS51007">
    <property type="entry name" value="CYTC"/>
    <property type="match status" value="1"/>
</dbReference>
<keyword evidence="3 4" id="KW-0408">Iron</keyword>
<dbReference type="InterPro" id="IPR036909">
    <property type="entry name" value="Cyt_c-like_dom_sf"/>
</dbReference>
<dbReference type="NCBIfam" id="TIGR02604">
    <property type="entry name" value="Piru_Ver_Nterm"/>
    <property type="match status" value="1"/>
</dbReference>
<evidence type="ECO:0000259" key="7">
    <source>
        <dbReference type="PROSITE" id="PS51007"/>
    </source>
</evidence>
<keyword evidence="1 4" id="KW-0349">Heme</keyword>
<reference evidence="8 9" key="1">
    <citation type="submission" date="2016-11" db="EMBL/GenBank/DDBJ databases">
        <authorList>
            <person name="Jaros S."/>
            <person name="Januszkiewicz K."/>
            <person name="Wedrychowicz H."/>
        </authorList>
    </citation>
    <scope>NUCLEOTIDE SEQUENCE [LARGE SCALE GENOMIC DNA]</scope>
    <source>
        <strain evidence="8 9">DSM 21986</strain>
    </source>
</reference>
<dbReference type="SUPFAM" id="SSF46626">
    <property type="entry name" value="Cytochrome c"/>
    <property type="match status" value="1"/>
</dbReference>
<keyword evidence="2 4" id="KW-0479">Metal-binding</keyword>
<dbReference type="EMBL" id="FQUS01000002">
    <property type="protein sequence ID" value="SHE61119.1"/>
    <property type="molecule type" value="Genomic_DNA"/>
</dbReference>
<name>A0A1M4UWS3_9BACT</name>
<keyword evidence="6" id="KW-1133">Transmembrane helix</keyword>
<dbReference type="Gene3D" id="1.10.760.10">
    <property type="entry name" value="Cytochrome c-like domain"/>
    <property type="match status" value="1"/>
</dbReference>
<feature type="transmembrane region" description="Helical" evidence="6">
    <location>
        <begin position="33"/>
        <end position="52"/>
    </location>
</feature>
<dbReference type="Gene3D" id="2.120.10.30">
    <property type="entry name" value="TolB, C-terminal domain"/>
    <property type="match status" value="1"/>
</dbReference>
<feature type="region of interest" description="Disordered" evidence="5">
    <location>
        <begin position="1116"/>
        <end position="1145"/>
    </location>
</feature>
<keyword evidence="6" id="KW-0812">Transmembrane</keyword>
<dbReference type="SMART" id="SM00567">
    <property type="entry name" value="EZ_HEAT"/>
    <property type="match status" value="4"/>
</dbReference>
<feature type="compositionally biased region" description="Basic and acidic residues" evidence="5">
    <location>
        <begin position="1119"/>
        <end position="1128"/>
    </location>
</feature>
<organism evidence="8 9">
    <name type="scientific">Fodinibius roseus</name>
    <dbReference type="NCBI Taxonomy" id="1194090"/>
    <lineage>
        <taxon>Bacteria</taxon>
        <taxon>Pseudomonadati</taxon>
        <taxon>Balneolota</taxon>
        <taxon>Balneolia</taxon>
        <taxon>Balneolales</taxon>
        <taxon>Balneolaceae</taxon>
        <taxon>Fodinibius</taxon>
    </lineage>
</organism>
<evidence type="ECO:0000313" key="8">
    <source>
        <dbReference type="EMBL" id="SHE61119.1"/>
    </source>
</evidence>
<gene>
    <name evidence="8" type="ORF">SAMN05443144_102143</name>
</gene>
<protein>
    <submittedName>
        <fullName evidence="8">Putative membrane-bound dehydrogenase domain-containing protein</fullName>
    </submittedName>
</protein>
<dbReference type="InterPro" id="IPR011041">
    <property type="entry name" value="Quinoprot_gluc/sorb_DH_b-prop"/>
</dbReference>
<dbReference type="GO" id="GO:0046872">
    <property type="term" value="F:metal ion binding"/>
    <property type="evidence" value="ECO:0007669"/>
    <property type="project" value="UniProtKB-KW"/>
</dbReference>
<dbReference type="InterPro" id="IPR016024">
    <property type="entry name" value="ARM-type_fold"/>
</dbReference>
<evidence type="ECO:0000256" key="4">
    <source>
        <dbReference type="PROSITE-ProRule" id="PRU00433"/>
    </source>
</evidence>
<dbReference type="Pfam" id="PF13646">
    <property type="entry name" value="HEAT_2"/>
    <property type="match status" value="1"/>
</dbReference>
<feature type="domain" description="Cytochrome c" evidence="7">
    <location>
        <begin position="1025"/>
        <end position="1161"/>
    </location>
</feature>
<dbReference type="InterPro" id="IPR055557">
    <property type="entry name" value="DUF7133"/>
</dbReference>
<dbReference type="Gene3D" id="1.25.10.10">
    <property type="entry name" value="Leucine-rich Repeat Variant"/>
    <property type="match status" value="2"/>
</dbReference>
<sequence>MLRIGNCYLLYQLSVSLTFNKAKMRLPHRSKKIFFPYSICCLPALFIVILAGCGNEELSTKEINTLDPQKSAELAANIEEEVPVELAEGFELNLWASEELISDPVGLDVDNKGRLFVTNTTRSWSSEFDIRDHRNWMDEAMTWSSVEDRRDFLHRELAPERSDENESWLPDRNEDGSHDWKDLTVQKEKVYRVDDRDGDGVADRSQLFIEDFHSEVTDVAGAILSFHDTIYLGVAPDMWRLKDTDGDGMANEKESISHGYGVHIGFSGHGMSGATYGPDGRIYWGIGDIGFNGKSDGRHWKYPNRGVIARSDPDGSNFEIFAMGVRNTFEFSFDKYGNLISVDNDGDHAGESERLVYLVKGSDTGWRHNWQFGKYDDPNNNSYKVWMDEEMYKPRQEGQAAYFIPPVANYHNGPAGMAYNPGTALSEKWNDHFFVAEYTGSTARSRIHAFTLEQSGAGFELETDQVVEQGILATGMDFGPDGALYFADWIEGWQTNSKGRIWKLDTPAAADSAIRKETQQILGEEFDSRPEEELLTLLGHRDMRVRMKAQFELAEREEAGAQALQKAIDSDHQLTRLHGIWGIGQLARDEAYFAKPLIAVLKDNDPEVRAQAAKVLGDVQYEPAGDQLIPLLKDDEARPQFFAAQALGELAYEPAVDPIIEMLEANNDEDVYLRHAGTLALAQIGQAEPILALEDSPSRALRIAAVVALRRMEHPGIARFLDDEDEYIVTEAARAINDDWSIEEALPALAAVLEHNRFDSEALLRRAINANLRIGGPEATKRLADYAVQEGAPDSMRVEAISTLGVWSNPPELDRVTGRYRGQPDLNPDHAREALATIIDPLLEASNEQLRIASLQSIGNLNYQPAIKKIFTHLQNDTSPEVRVAALKGLQAMDFNQIEKAIQIALNDQSQQVRMTALGLTPTLDLSDQQIVDLLSSVLGKGENREQQVVLETLGEMRSQPANEVLVEELDKLLAGNYPNELQLDLIMAARTSHADSLVTMLEQYKSSKSSDDVVAANRELLYGGNAETGRELVFGHEAAQCMRCHAVGGDGASVGPDLANIGTTLSREQLLESLLAPNARIAPGYGTVAVTLEDGEKVSGVVREETDTQLVLQSADGSSHEIEKNSIAERQSAPSSMPPMGTLLEKREIRDMVEFLSTLKGRGQ</sequence>
<dbReference type="InterPro" id="IPR004155">
    <property type="entry name" value="PBS_lyase_HEAT"/>
</dbReference>
<keyword evidence="6" id="KW-0472">Membrane</keyword>
<evidence type="ECO:0000256" key="6">
    <source>
        <dbReference type="SAM" id="Phobius"/>
    </source>
</evidence>
<accession>A0A1M4UWS3</accession>
<dbReference type="Pfam" id="PF03130">
    <property type="entry name" value="HEAT_PBS"/>
    <property type="match status" value="1"/>
</dbReference>
<dbReference type="STRING" id="1194090.SAMN05443144_102143"/>
<dbReference type="GO" id="GO:0009055">
    <property type="term" value="F:electron transfer activity"/>
    <property type="evidence" value="ECO:0007669"/>
    <property type="project" value="InterPro"/>
</dbReference>
<dbReference type="InterPro" id="IPR011989">
    <property type="entry name" value="ARM-like"/>
</dbReference>
<evidence type="ECO:0000256" key="2">
    <source>
        <dbReference type="ARBA" id="ARBA00022723"/>
    </source>
</evidence>
<evidence type="ECO:0000313" key="9">
    <source>
        <dbReference type="Proteomes" id="UP000184041"/>
    </source>
</evidence>
<evidence type="ECO:0000256" key="3">
    <source>
        <dbReference type="ARBA" id="ARBA00023004"/>
    </source>
</evidence>
<dbReference type="AlphaFoldDB" id="A0A1M4UWS3"/>
<proteinExistence type="predicted"/>
<dbReference type="InterPro" id="IPR013427">
    <property type="entry name" value="Haem-bd_dom_put"/>
</dbReference>
<keyword evidence="9" id="KW-1185">Reference proteome</keyword>
<dbReference type="InterPro" id="IPR013428">
    <property type="entry name" value="Membrane-bound_put_N"/>
</dbReference>
<dbReference type="PANTHER" id="PTHR33546">
    <property type="entry name" value="LARGE, MULTIFUNCTIONAL SECRETED PROTEIN-RELATED"/>
    <property type="match status" value="1"/>
</dbReference>
<dbReference type="NCBIfam" id="TIGR02603">
    <property type="entry name" value="CxxCH_TIGR02603"/>
    <property type="match status" value="1"/>
</dbReference>
<evidence type="ECO:0000256" key="5">
    <source>
        <dbReference type="SAM" id="MobiDB-lite"/>
    </source>
</evidence>
<dbReference type="PANTHER" id="PTHR33546:SF1">
    <property type="entry name" value="LARGE, MULTIFUNCTIONAL SECRETED PROTEIN"/>
    <property type="match status" value="1"/>
</dbReference>
<evidence type="ECO:0000256" key="1">
    <source>
        <dbReference type="ARBA" id="ARBA00022617"/>
    </source>
</evidence>
<dbReference type="SUPFAM" id="SSF48371">
    <property type="entry name" value="ARM repeat"/>
    <property type="match status" value="1"/>
</dbReference>
<dbReference type="GO" id="GO:0020037">
    <property type="term" value="F:heme binding"/>
    <property type="evidence" value="ECO:0007669"/>
    <property type="project" value="InterPro"/>
</dbReference>
<dbReference type="InterPro" id="IPR011042">
    <property type="entry name" value="6-blade_b-propeller_TolB-like"/>
</dbReference>
<dbReference type="Proteomes" id="UP000184041">
    <property type="component" value="Unassembled WGS sequence"/>
</dbReference>